<evidence type="ECO:0000313" key="2">
    <source>
        <dbReference type="EMBL" id="KMZ96274.1"/>
    </source>
</evidence>
<evidence type="ECO:0000313" key="3">
    <source>
        <dbReference type="Proteomes" id="UP000053239"/>
    </source>
</evidence>
<feature type="transmembrane region" description="Helical" evidence="1">
    <location>
        <begin position="176"/>
        <end position="198"/>
    </location>
</feature>
<feature type="transmembrane region" description="Helical" evidence="1">
    <location>
        <begin position="257"/>
        <end position="282"/>
    </location>
</feature>
<proteinExistence type="predicted"/>
<organism evidence="2 3">
    <name type="scientific">Plasmodium vivax North Korean</name>
    <dbReference type="NCBI Taxonomy" id="1035514"/>
    <lineage>
        <taxon>Eukaryota</taxon>
        <taxon>Sar</taxon>
        <taxon>Alveolata</taxon>
        <taxon>Apicomplexa</taxon>
        <taxon>Aconoidasida</taxon>
        <taxon>Haemosporida</taxon>
        <taxon>Plasmodiidae</taxon>
        <taxon>Plasmodium</taxon>
        <taxon>Plasmodium (Plasmodium)</taxon>
    </lineage>
</organism>
<accession>A0A0J9TLS7</accession>
<reference evidence="2 3" key="1">
    <citation type="submission" date="2011-09" db="EMBL/GenBank/DDBJ databases">
        <title>The Genome Sequence of Plasmodium vivax North Korean.</title>
        <authorList>
            <consortium name="The Broad Institute Genome Sequencing Platform"/>
            <consortium name="The Broad Institute Genome Sequencing Center for Infectious Disease"/>
            <person name="Neafsey D."/>
            <person name="Carlton J."/>
            <person name="Barnwell J."/>
            <person name="Collins W."/>
            <person name="Escalante A."/>
            <person name="Mullikin J."/>
            <person name="Saul A."/>
            <person name="Guigo R."/>
            <person name="Camara F."/>
            <person name="Young S.K."/>
            <person name="Zeng Q."/>
            <person name="Gargeya S."/>
            <person name="Fitzgerald M."/>
            <person name="Haas B."/>
            <person name="Abouelleil A."/>
            <person name="Alvarado L."/>
            <person name="Arachchi H.M."/>
            <person name="Berlin A."/>
            <person name="Brown A."/>
            <person name="Chapman S.B."/>
            <person name="Chen Z."/>
            <person name="Dunbar C."/>
            <person name="Freedman E."/>
            <person name="Gearin G."/>
            <person name="Gellesch M."/>
            <person name="Goldberg J."/>
            <person name="Griggs A."/>
            <person name="Gujja S."/>
            <person name="Heiman D."/>
            <person name="Howarth C."/>
            <person name="Larson L."/>
            <person name="Lui A."/>
            <person name="MacDonald P.J.P."/>
            <person name="Montmayeur A."/>
            <person name="Murphy C."/>
            <person name="Neiman D."/>
            <person name="Pearson M."/>
            <person name="Priest M."/>
            <person name="Roberts A."/>
            <person name="Saif S."/>
            <person name="Shea T."/>
            <person name="Shenoy N."/>
            <person name="Sisk P."/>
            <person name="Stolte C."/>
            <person name="Sykes S."/>
            <person name="Wortman J."/>
            <person name="Nusbaum C."/>
            <person name="Birren B."/>
        </authorList>
    </citation>
    <scope>NUCLEOTIDE SEQUENCE [LARGE SCALE GENOMIC DNA]</scope>
    <source>
        <strain evidence="2 3">North Korean</strain>
    </source>
</reference>
<keyword evidence="1" id="KW-0812">Transmembrane</keyword>
<sequence length="341" mass="38278">MSQKDLNEIIGLNADTGFNGIFTPRLDNGEFPEQITTALTSYSVSGIYTNVQQKLGDLTFRNLMKYKPPFKYEKNSQEGLKHRNYSIYLESLGKQTVNYEKYIDRNNNLIEDIVSSAGEDEDAEDQSQKFLADQFLKAFKDYVQPMGTAIQGITDHSLAGDVVFKNLGNLTDNVSYLFMFIIFPILIVSLVTIVYLLIKDLENVLVIMKLLGFGNKENSMPVIIYLVTMLLISSFIGSIAVPFVIDKYVSLLFNSQAILLPLSVSGNLMLGVLGVLGGIYLLSILRSYKKIKGIYLPVSIKLLVGTLTNQLFYKDKSIRQSLDLNLEKILEISNVNTIEEI</sequence>
<dbReference type="EMBL" id="KQ235637">
    <property type="protein sequence ID" value="KMZ96274.1"/>
    <property type="molecule type" value="Genomic_DNA"/>
</dbReference>
<evidence type="ECO:0000256" key="1">
    <source>
        <dbReference type="SAM" id="Phobius"/>
    </source>
</evidence>
<dbReference type="Proteomes" id="UP000053239">
    <property type="component" value="Unassembled WGS sequence"/>
</dbReference>
<keyword evidence="1" id="KW-0472">Membrane</keyword>
<feature type="transmembrane region" description="Helical" evidence="1">
    <location>
        <begin position="219"/>
        <end position="245"/>
    </location>
</feature>
<gene>
    <name evidence="2" type="ORF">PVNG_02412</name>
</gene>
<name>A0A0J9TLS7_PLAVI</name>
<keyword evidence="1" id="KW-1133">Transmembrane helix</keyword>
<dbReference type="AlphaFoldDB" id="A0A0J9TLS7"/>
<protein>
    <submittedName>
        <fullName evidence="2">Uncharacterized protein</fullName>
    </submittedName>
</protein>